<evidence type="ECO:0000313" key="2">
    <source>
        <dbReference type="EMBL" id="KYN14415.1"/>
    </source>
</evidence>
<protein>
    <submittedName>
        <fullName evidence="2">Uncharacterized protein</fullName>
    </submittedName>
</protein>
<dbReference type="Proteomes" id="UP000078492">
    <property type="component" value="Unassembled WGS sequence"/>
</dbReference>
<organism evidence="2 3">
    <name type="scientific">Trachymyrmex cornetzi</name>
    <dbReference type="NCBI Taxonomy" id="471704"/>
    <lineage>
        <taxon>Eukaryota</taxon>
        <taxon>Metazoa</taxon>
        <taxon>Ecdysozoa</taxon>
        <taxon>Arthropoda</taxon>
        <taxon>Hexapoda</taxon>
        <taxon>Insecta</taxon>
        <taxon>Pterygota</taxon>
        <taxon>Neoptera</taxon>
        <taxon>Endopterygota</taxon>
        <taxon>Hymenoptera</taxon>
        <taxon>Apocrita</taxon>
        <taxon>Aculeata</taxon>
        <taxon>Formicoidea</taxon>
        <taxon>Formicidae</taxon>
        <taxon>Myrmicinae</taxon>
        <taxon>Trachymyrmex</taxon>
    </lineage>
</organism>
<dbReference type="AlphaFoldDB" id="A0A195DND4"/>
<feature type="region of interest" description="Disordered" evidence="1">
    <location>
        <begin position="1"/>
        <end position="38"/>
    </location>
</feature>
<accession>A0A195DND4</accession>
<dbReference type="EMBL" id="KQ980713">
    <property type="protein sequence ID" value="KYN14415.1"/>
    <property type="molecule type" value="Genomic_DNA"/>
</dbReference>
<sequence length="305" mass="35121">QNLETKRGAFRTGRNKRETKKARSRRIQRRRTDCRKKSALRKIGRGSAKGRSTCFAAAAAYTQRGCLRVKTSLEKVISLRETAARIGPREMKIGVHSESEKEGIYLGRQTRVPRNSIMHRELVSYRLSRCTVIHVNLWKWFTYGQRCIRFFSYRKLNHKNSNASIIAKNYFVVQVHRRVGNHLKRQMKREDFLLENSLLESSDSQRTIKIDEIYFRKAPSGRFPLLGFWKIVLVDTGARRVAAVPAEPVAVVTSWWGYVFVRWKIAVCERSVSSVTSVSSDLSQGEVRHTLAGSDSARDSAKRSW</sequence>
<evidence type="ECO:0000313" key="3">
    <source>
        <dbReference type="Proteomes" id="UP000078492"/>
    </source>
</evidence>
<evidence type="ECO:0000256" key="1">
    <source>
        <dbReference type="SAM" id="MobiDB-lite"/>
    </source>
</evidence>
<keyword evidence="3" id="KW-1185">Reference proteome</keyword>
<reference evidence="2 3" key="1">
    <citation type="submission" date="2015-09" db="EMBL/GenBank/DDBJ databases">
        <title>Trachymyrmex cornetzi WGS genome.</title>
        <authorList>
            <person name="Nygaard S."/>
            <person name="Hu H."/>
            <person name="Boomsma J."/>
            <person name="Zhang G."/>
        </authorList>
    </citation>
    <scope>NUCLEOTIDE SEQUENCE [LARGE SCALE GENOMIC DNA]</scope>
    <source>
        <strain evidence="2">Tcor2-1</strain>
        <tissue evidence="2">Whole body</tissue>
    </source>
</reference>
<gene>
    <name evidence="2" type="ORF">ALC57_13582</name>
</gene>
<proteinExistence type="predicted"/>
<feature type="compositionally biased region" description="Basic residues" evidence="1">
    <location>
        <begin position="13"/>
        <end position="38"/>
    </location>
</feature>
<feature type="non-terminal residue" evidence="2">
    <location>
        <position position="1"/>
    </location>
</feature>
<name>A0A195DND4_9HYME</name>